<evidence type="ECO:0000256" key="1">
    <source>
        <dbReference type="SAM" id="MobiDB-lite"/>
    </source>
</evidence>
<reference evidence="5 6" key="1">
    <citation type="submission" date="2017-06" db="EMBL/GenBank/DDBJ databases">
        <title>Streptomyces albireticuli Genome sequencing and assembly.</title>
        <authorList>
            <person name="Wang Y."/>
            <person name="Du B."/>
            <person name="Ding Y."/>
            <person name="Liu H."/>
            <person name="Hou Q."/>
            <person name="Liu K."/>
            <person name="Yao L."/>
            <person name="Wang C."/>
        </authorList>
    </citation>
    <scope>NUCLEOTIDE SEQUENCE [LARGE SCALE GENOMIC DNA]</scope>
    <source>
        <strain evidence="5 6">MDJK11</strain>
    </source>
</reference>
<feature type="region of interest" description="Disordered" evidence="1">
    <location>
        <begin position="236"/>
        <end position="316"/>
    </location>
</feature>
<dbReference type="AlphaFoldDB" id="A0A1Z2L7Y1"/>
<dbReference type="Pfam" id="PF04213">
    <property type="entry name" value="HtaA"/>
    <property type="match status" value="2"/>
</dbReference>
<dbReference type="Proteomes" id="UP000195755">
    <property type="component" value="Chromosome"/>
</dbReference>
<feature type="compositionally biased region" description="Low complexity" evidence="1">
    <location>
        <begin position="289"/>
        <end position="310"/>
    </location>
</feature>
<dbReference type="RefSeq" id="WP_087928343.1">
    <property type="nucleotide sequence ID" value="NZ_CP021744.1"/>
</dbReference>
<evidence type="ECO:0000313" key="5">
    <source>
        <dbReference type="EMBL" id="ARZ70390.1"/>
    </source>
</evidence>
<feature type="chain" id="PRO_5012893356" description="Htaa domain-containing protein" evidence="3">
    <location>
        <begin position="43"/>
        <end position="546"/>
    </location>
</feature>
<keyword evidence="2" id="KW-0472">Membrane</keyword>
<evidence type="ECO:0000256" key="3">
    <source>
        <dbReference type="SAM" id="SignalP"/>
    </source>
</evidence>
<dbReference type="OrthoDB" id="7210788at2"/>
<name>A0A1Z2L7Y1_9ACTN</name>
<evidence type="ECO:0000259" key="4">
    <source>
        <dbReference type="Pfam" id="PF04213"/>
    </source>
</evidence>
<protein>
    <recommendedName>
        <fullName evidence="4">Htaa domain-containing protein</fullName>
    </recommendedName>
</protein>
<feature type="region of interest" description="Disordered" evidence="1">
    <location>
        <begin position="481"/>
        <end position="500"/>
    </location>
</feature>
<dbReference type="InterPro" id="IPR007331">
    <property type="entry name" value="Htaa"/>
</dbReference>
<dbReference type="NCBIfam" id="TIGR01167">
    <property type="entry name" value="LPXTG_anchor"/>
    <property type="match status" value="1"/>
</dbReference>
<evidence type="ECO:0000256" key="2">
    <source>
        <dbReference type="SAM" id="Phobius"/>
    </source>
</evidence>
<keyword evidence="3" id="KW-0732">Signal</keyword>
<feature type="transmembrane region" description="Helical" evidence="2">
    <location>
        <begin position="520"/>
        <end position="538"/>
    </location>
</feature>
<accession>A0A1Z2L7Y1</accession>
<dbReference type="PROSITE" id="PS51318">
    <property type="entry name" value="TAT"/>
    <property type="match status" value="1"/>
</dbReference>
<proteinExistence type="predicted"/>
<feature type="compositionally biased region" description="Gly residues" evidence="1">
    <location>
        <begin position="241"/>
        <end position="258"/>
    </location>
</feature>
<feature type="signal peptide" evidence="3">
    <location>
        <begin position="1"/>
        <end position="42"/>
    </location>
</feature>
<keyword evidence="2" id="KW-0812">Transmembrane</keyword>
<feature type="domain" description="Htaa" evidence="4">
    <location>
        <begin position="63"/>
        <end position="228"/>
    </location>
</feature>
<evidence type="ECO:0000313" key="6">
    <source>
        <dbReference type="Proteomes" id="UP000195755"/>
    </source>
</evidence>
<dbReference type="InterPro" id="IPR006311">
    <property type="entry name" value="TAT_signal"/>
</dbReference>
<organism evidence="5 6">
    <name type="scientific">Streptomyces albireticuli</name>
    <dbReference type="NCBI Taxonomy" id="1940"/>
    <lineage>
        <taxon>Bacteria</taxon>
        <taxon>Bacillati</taxon>
        <taxon>Actinomycetota</taxon>
        <taxon>Actinomycetes</taxon>
        <taxon>Kitasatosporales</taxon>
        <taxon>Streptomycetaceae</taxon>
        <taxon>Streptomyces</taxon>
    </lineage>
</organism>
<dbReference type="KEGG" id="salj:SMD11_4797"/>
<gene>
    <name evidence="5" type="ORF">SMD11_4797</name>
</gene>
<keyword evidence="2" id="KW-1133">Transmembrane helix</keyword>
<sequence length="546" mass="53804">MTVTSRTSPAARRARTTRRGALAVLATATALGATAFAVPAHAADAGASSAPAPKAAPKFDITDGTLDWGVKDRFRKYVTGPIARGKIEVADGAKQAPKNGPFTFSGAKGSYDSATHAVTTTFKGSVRFLGHQKADKSWELDLKLADLKLTTDPTSGGKKGSITADVTAGGTTQDDVALAALDLSAVKPGGGAGGAVTYAKIPAKLTAAGAKVFQNYEEGEALDSATLSVKVGAARKPAADGGKGGAPASGVRPGGHQGGAADAKDGGETPGVAQAAPQDKSVQQRKRPAAAADTAGTPPKAGETAATGTGTVSGGNLDWGVKEKFRKYVTGPIAKGKIELSGGAQQSGSAYRFVKGHGSYDASASSLDAAFDGAVRFTGHEGKLDLKLSDLRVKASGTTGTLTADVSTKELSSGNVVNSDDLPLATLKLPAGALTAKDGVVTLSAVPATLTAQGAKVFENYEAGEALDPVTLSATTVPGAKLPAGGTGTSTGGGGDVTGGTPAGSASLAATGADAPTGPLLGAAGALLLAGGGAVYATRRRKTARG</sequence>
<dbReference type="EMBL" id="CP021744">
    <property type="protein sequence ID" value="ARZ70390.1"/>
    <property type="molecule type" value="Genomic_DNA"/>
</dbReference>
<feature type="domain" description="Htaa" evidence="4">
    <location>
        <begin position="315"/>
        <end position="473"/>
    </location>
</feature>
<feature type="compositionally biased region" description="Gly residues" evidence="1">
    <location>
        <begin position="485"/>
        <end position="500"/>
    </location>
</feature>